<reference evidence="3" key="1">
    <citation type="submission" date="2024-07" db="EMBL/GenBank/DDBJ databases">
        <title>Two chromosome-level genome assemblies of Korean endemic species Abeliophyllum distichum and Forsythia ovata (Oleaceae).</title>
        <authorList>
            <person name="Jang H."/>
        </authorList>
    </citation>
    <scope>NUCLEOTIDE SEQUENCE [LARGE SCALE GENOMIC DNA]</scope>
</reference>
<dbReference type="PANTHER" id="PTHR45642">
    <property type="entry name" value="GDSL ESTERASE/LIPASE EXL3"/>
    <property type="match status" value="1"/>
</dbReference>
<gene>
    <name evidence="2" type="ORF">Fot_38726</name>
</gene>
<organism evidence="2 3">
    <name type="scientific">Forsythia ovata</name>
    <dbReference type="NCBI Taxonomy" id="205694"/>
    <lineage>
        <taxon>Eukaryota</taxon>
        <taxon>Viridiplantae</taxon>
        <taxon>Streptophyta</taxon>
        <taxon>Embryophyta</taxon>
        <taxon>Tracheophyta</taxon>
        <taxon>Spermatophyta</taxon>
        <taxon>Magnoliopsida</taxon>
        <taxon>eudicotyledons</taxon>
        <taxon>Gunneridae</taxon>
        <taxon>Pentapetalae</taxon>
        <taxon>asterids</taxon>
        <taxon>lamiids</taxon>
        <taxon>Lamiales</taxon>
        <taxon>Oleaceae</taxon>
        <taxon>Forsythieae</taxon>
        <taxon>Forsythia</taxon>
    </lineage>
</organism>
<evidence type="ECO:0000256" key="1">
    <source>
        <dbReference type="ARBA" id="ARBA00008668"/>
    </source>
</evidence>
<dbReference type="PANTHER" id="PTHR45642:SF3">
    <property type="entry name" value="OS09G0540400 PROTEIN"/>
    <property type="match status" value="1"/>
</dbReference>
<dbReference type="AlphaFoldDB" id="A0ABD1S486"/>
<comment type="similarity">
    <text evidence="1">Belongs to the 'GDSL' lipolytic enzyme family.</text>
</comment>
<dbReference type="InterPro" id="IPR050592">
    <property type="entry name" value="GDSL_lipolytic_enzyme"/>
</dbReference>
<name>A0ABD1S486_9LAMI</name>
<proteinExistence type="inferred from homology"/>
<keyword evidence="3" id="KW-1185">Reference proteome</keyword>
<dbReference type="InterPro" id="IPR001087">
    <property type="entry name" value="GDSL"/>
</dbReference>
<dbReference type="SUPFAM" id="SSF52266">
    <property type="entry name" value="SGNH hydrolase"/>
    <property type="match status" value="1"/>
</dbReference>
<comment type="caution">
    <text evidence="2">The sequence shown here is derived from an EMBL/GenBank/DDBJ whole genome shotgun (WGS) entry which is preliminary data.</text>
</comment>
<dbReference type="InterPro" id="IPR036514">
    <property type="entry name" value="SGNH_hydro_sf"/>
</dbReference>
<sequence length="127" mass="13879">MKQLMQALIDQGARLIGFVGLPPMGCLPAVITLTSPFSPRQCNESLSQIAIDFNQKLQSELKAMQTDQGPTITNIGCCGSGLIEAMFACNVGSKICPDPSKYVFFDSIHPTEATYNYIFKKMQPVID</sequence>
<dbReference type="EMBL" id="JBFOLJ010000011">
    <property type="protein sequence ID" value="KAL2494969.1"/>
    <property type="molecule type" value="Genomic_DNA"/>
</dbReference>
<accession>A0ABD1S486</accession>
<protein>
    <submittedName>
        <fullName evidence="2">GDSL esterase/lipase</fullName>
    </submittedName>
</protein>
<dbReference type="Proteomes" id="UP001604277">
    <property type="component" value="Unassembled WGS sequence"/>
</dbReference>
<evidence type="ECO:0000313" key="3">
    <source>
        <dbReference type="Proteomes" id="UP001604277"/>
    </source>
</evidence>
<evidence type="ECO:0000313" key="2">
    <source>
        <dbReference type="EMBL" id="KAL2494969.1"/>
    </source>
</evidence>
<dbReference type="Pfam" id="PF00657">
    <property type="entry name" value="Lipase_GDSL"/>
    <property type="match status" value="1"/>
</dbReference>
<dbReference type="Gene3D" id="3.40.50.1110">
    <property type="entry name" value="SGNH hydrolase"/>
    <property type="match status" value="1"/>
</dbReference>